<dbReference type="SUPFAM" id="SSF54373">
    <property type="entry name" value="FAD-linked reductases, C-terminal domain"/>
    <property type="match status" value="1"/>
</dbReference>
<evidence type="ECO:0000256" key="2">
    <source>
        <dbReference type="ARBA" id="ARBA00022630"/>
    </source>
</evidence>
<keyword evidence="3" id="KW-0274">FAD</keyword>
<dbReference type="RefSeq" id="XP_040708957.1">
    <property type="nucleotide sequence ID" value="XM_040851476.1"/>
</dbReference>
<keyword evidence="5" id="KW-0503">Monooxygenase</keyword>
<keyword evidence="8" id="KW-1185">Reference proteome</keyword>
<evidence type="ECO:0000256" key="3">
    <source>
        <dbReference type="ARBA" id="ARBA00022827"/>
    </source>
</evidence>
<evidence type="ECO:0000256" key="4">
    <source>
        <dbReference type="ARBA" id="ARBA00023002"/>
    </source>
</evidence>
<dbReference type="GO" id="GO:0071949">
    <property type="term" value="F:FAD binding"/>
    <property type="evidence" value="ECO:0007669"/>
    <property type="project" value="InterPro"/>
</dbReference>
<protein>
    <recommendedName>
        <fullName evidence="6">FAD-binding domain-containing protein</fullName>
    </recommendedName>
</protein>
<name>A0A1L9U0E9_9EURO</name>
<organism evidence="7 8">
    <name type="scientific">Aspergillus sydowii CBS 593.65</name>
    <dbReference type="NCBI Taxonomy" id="1036612"/>
    <lineage>
        <taxon>Eukaryota</taxon>
        <taxon>Fungi</taxon>
        <taxon>Dikarya</taxon>
        <taxon>Ascomycota</taxon>
        <taxon>Pezizomycotina</taxon>
        <taxon>Eurotiomycetes</taxon>
        <taxon>Eurotiomycetidae</taxon>
        <taxon>Eurotiales</taxon>
        <taxon>Aspergillaceae</taxon>
        <taxon>Aspergillus</taxon>
        <taxon>Aspergillus subgen. Nidulantes</taxon>
    </lineage>
</organism>
<accession>A0A1L9U0E9</accession>
<feature type="domain" description="FAD-binding" evidence="6">
    <location>
        <begin position="11"/>
        <end position="364"/>
    </location>
</feature>
<reference evidence="8" key="1">
    <citation type="journal article" date="2017" name="Genome Biol.">
        <title>Comparative genomics reveals high biological diversity and specific adaptations in the industrially and medically important fungal genus Aspergillus.</title>
        <authorList>
            <person name="de Vries R.P."/>
            <person name="Riley R."/>
            <person name="Wiebenga A."/>
            <person name="Aguilar-Osorio G."/>
            <person name="Amillis S."/>
            <person name="Uchima C.A."/>
            <person name="Anderluh G."/>
            <person name="Asadollahi M."/>
            <person name="Askin M."/>
            <person name="Barry K."/>
            <person name="Battaglia E."/>
            <person name="Bayram O."/>
            <person name="Benocci T."/>
            <person name="Braus-Stromeyer S.A."/>
            <person name="Caldana C."/>
            <person name="Canovas D."/>
            <person name="Cerqueira G.C."/>
            <person name="Chen F."/>
            <person name="Chen W."/>
            <person name="Choi C."/>
            <person name="Clum A."/>
            <person name="Dos Santos R.A."/>
            <person name="Damasio A.R."/>
            <person name="Diallinas G."/>
            <person name="Emri T."/>
            <person name="Fekete E."/>
            <person name="Flipphi M."/>
            <person name="Freyberg S."/>
            <person name="Gallo A."/>
            <person name="Gournas C."/>
            <person name="Habgood R."/>
            <person name="Hainaut M."/>
            <person name="Harispe M.L."/>
            <person name="Henrissat B."/>
            <person name="Hilden K.S."/>
            <person name="Hope R."/>
            <person name="Hossain A."/>
            <person name="Karabika E."/>
            <person name="Karaffa L."/>
            <person name="Karanyi Z."/>
            <person name="Krasevec N."/>
            <person name="Kuo A."/>
            <person name="Kusch H."/>
            <person name="LaButti K."/>
            <person name="Lagendijk E.L."/>
            <person name="Lapidus A."/>
            <person name="Levasseur A."/>
            <person name="Lindquist E."/>
            <person name="Lipzen A."/>
            <person name="Logrieco A.F."/>
            <person name="MacCabe A."/>
            <person name="Maekelae M.R."/>
            <person name="Malavazi I."/>
            <person name="Melin P."/>
            <person name="Meyer V."/>
            <person name="Mielnichuk N."/>
            <person name="Miskei M."/>
            <person name="Molnar A.P."/>
            <person name="Mule G."/>
            <person name="Ngan C.Y."/>
            <person name="Orejas M."/>
            <person name="Orosz E."/>
            <person name="Ouedraogo J.P."/>
            <person name="Overkamp K.M."/>
            <person name="Park H.-S."/>
            <person name="Perrone G."/>
            <person name="Piumi F."/>
            <person name="Punt P.J."/>
            <person name="Ram A.F."/>
            <person name="Ramon A."/>
            <person name="Rauscher S."/>
            <person name="Record E."/>
            <person name="Riano-Pachon D.M."/>
            <person name="Robert V."/>
            <person name="Roehrig J."/>
            <person name="Ruller R."/>
            <person name="Salamov A."/>
            <person name="Salih N.S."/>
            <person name="Samson R.A."/>
            <person name="Sandor E."/>
            <person name="Sanguinetti M."/>
            <person name="Schuetze T."/>
            <person name="Sepcic K."/>
            <person name="Shelest E."/>
            <person name="Sherlock G."/>
            <person name="Sophianopoulou V."/>
            <person name="Squina F.M."/>
            <person name="Sun H."/>
            <person name="Susca A."/>
            <person name="Todd R.B."/>
            <person name="Tsang A."/>
            <person name="Unkles S.E."/>
            <person name="van de Wiele N."/>
            <person name="van Rossen-Uffink D."/>
            <person name="Oliveira J.V."/>
            <person name="Vesth T.C."/>
            <person name="Visser J."/>
            <person name="Yu J.-H."/>
            <person name="Zhou M."/>
            <person name="Andersen M.R."/>
            <person name="Archer D.B."/>
            <person name="Baker S.E."/>
            <person name="Benoit I."/>
            <person name="Brakhage A.A."/>
            <person name="Braus G.H."/>
            <person name="Fischer R."/>
            <person name="Frisvad J.C."/>
            <person name="Goldman G.H."/>
            <person name="Houbraken J."/>
            <person name="Oakley B."/>
            <person name="Pocsi I."/>
            <person name="Scazzocchio C."/>
            <person name="Seiboth B."/>
            <person name="vanKuyk P.A."/>
            <person name="Wortman J."/>
            <person name="Dyer P.S."/>
            <person name="Grigoriev I.V."/>
        </authorList>
    </citation>
    <scope>NUCLEOTIDE SEQUENCE [LARGE SCALE GENOMIC DNA]</scope>
    <source>
        <strain evidence="8">CBS 593.65</strain>
    </source>
</reference>
<keyword evidence="4" id="KW-0560">Oxidoreductase</keyword>
<dbReference type="PANTHER" id="PTHR13789">
    <property type="entry name" value="MONOOXYGENASE"/>
    <property type="match status" value="1"/>
</dbReference>
<dbReference type="OrthoDB" id="1047367at2759"/>
<dbReference type="Proteomes" id="UP000184356">
    <property type="component" value="Unassembled WGS sequence"/>
</dbReference>
<keyword evidence="2" id="KW-0285">Flavoprotein</keyword>
<sequence length="613" mass="66872">MSISAETGPLRVLIAGAGIGGLFAAISLRHAGHHVEIFESSRFVTELGAAIHLPPNVYGLLHRVGINPKEFNCNDAEFVTVYDSQGNVVSSKDVRNLRTVYPYPWKLSHRIDLHDALKHAAVTPDGPGRPATIHLRSRVVGCDCSAPSLTLEDGRTITGDLVIGADGVHSALRRFVAQEDTAPTPSGGSAFRFLIPISKVEENPETRKLLARPGELQLWDGTYRRLVIYPCRNNTELNFVCLHPDTESEGSTEGWNNTASLEQVLKVYDEFCPAMKSLLRMVNPEEIKLWRLLDRKALRTWISGKTCLIGDAAHPFLPHQGQGGAQAIEDGAALGALFPLGTKHADVASSLELYMKCRYDRATMVQNYSRLAAFKTSPDDKVGGTSTDPLEFSRVNFGHDAYDYAQNVLLKSRGSKVPHQGSLTRVFGPSGLPESASALCTQASLRISFRTRRNYLETFLPGSDSSIRAMGGWATAELGLTRRNEKHVRLALSIPNAILSPSATETETAMPIIFDNDIDVVTFGSELRLPLCYAEIKEYTLGDRRLLTVGRGEDIFIGISLALSAGNEAQVFFSTLSDAELATRYPALAHIIGRIQRLEIAEVIDVVGAAAVV</sequence>
<dbReference type="Pfam" id="PF01494">
    <property type="entry name" value="FAD_binding_3"/>
    <property type="match status" value="1"/>
</dbReference>
<evidence type="ECO:0000313" key="8">
    <source>
        <dbReference type="Proteomes" id="UP000184356"/>
    </source>
</evidence>
<dbReference type="EMBL" id="KV878582">
    <property type="protein sequence ID" value="OJJ65151.1"/>
    <property type="molecule type" value="Genomic_DNA"/>
</dbReference>
<dbReference type="PANTHER" id="PTHR13789:SF261">
    <property type="entry name" value="HYDROXYLASE, PUTATIVE (AFU_ORTHOLOGUE AFUA_7G00590)-RELATED"/>
    <property type="match status" value="1"/>
</dbReference>
<dbReference type="STRING" id="1036612.A0A1L9U0E9"/>
<evidence type="ECO:0000259" key="6">
    <source>
        <dbReference type="Pfam" id="PF01494"/>
    </source>
</evidence>
<dbReference type="SUPFAM" id="SSF51905">
    <property type="entry name" value="FAD/NAD(P)-binding domain"/>
    <property type="match status" value="1"/>
</dbReference>
<dbReference type="AlphaFoldDB" id="A0A1L9U0E9"/>
<dbReference type="InterPro" id="IPR002938">
    <property type="entry name" value="FAD-bd"/>
</dbReference>
<proteinExistence type="inferred from homology"/>
<dbReference type="InterPro" id="IPR050493">
    <property type="entry name" value="FAD-dep_Monooxygenase_BioMet"/>
</dbReference>
<dbReference type="GO" id="GO:0004497">
    <property type="term" value="F:monooxygenase activity"/>
    <property type="evidence" value="ECO:0007669"/>
    <property type="project" value="UniProtKB-KW"/>
</dbReference>
<dbReference type="GeneID" id="63767549"/>
<dbReference type="PRINTS" id="PR00420">
    <property type="entry name" value="RNGMNOXGNASE"/>
</dbReference>
<evidence type="ECO:0000313" key="7">
    <source>
        <dbReference type="EMBL" id="OJJ65151.1"/>
    </source>
</evidence>
<gene>
    <name evidence="7" type="ORF">ASPSYDRAFT_85125</name>
</gene>
<evidence type="ECO:0000256" key="5">
    <source>
        <dbReference type="ARBA" id="ARBA00023033"/>
    </source>
</evidence>
<dbReference type="VEuPathDB" id="FungiDB:ASPSYDRAFT_85125"/>
<dbReference type="Gene3D" id="3.50.50.60">
    <property type="entry name" value="FAD/NAD(P)-binding domain"/>
    <property type="match status" value="1"/>
</dbReference>
<dbReference type="InterPro" id="IPR036188">
    <property type="entry name" value="FAD/NAD-bd_sf"/>
</dbReference>
<comment type="similarity">
    <text evidence="1">Belongs to the paxM FAD-dependent monooxygenase family.</text>
</comment>
<evidence type="ECO:0000256" key="1">
    <source>
        <dbReference type="ARBA" id="ARBA00007992"/>
    </source>
</evidence>